<dbReference type="HOGENOM" id="CLU_384833_0_0_9"/>
<dbReference type="STRING" id="357809.Cphy_3230"/>
<gene>
    <name evidence="4" type="ordered locus">Cphy_3230</name>
</gene>
<dbReference type="InterPro" id="IPR001611">
    <property type="entry name" value="Leu-rich_rpt"/>
</dbReference>
<accession>A9KRU0</accession>
<sequence precursor="true">MNNRKKKLIKHSISILFFALFTFFSITKDASAATVSKVTDSKITSVKQPYILISNKISDITEGKTYQFTAKSVGLESTDIVWWVSNKELASINYYTGYFIAKNPGKIKVTAKDRKSGKISACYVDIGLADENKDEVPLNKIIIWKDAQIETAARGSLGKYKGPVTMGEVNSITELLVENTKDAWGSHCMDSLDDLKYFKNLKILKFNDIGLSVIEDISPILQSKNLEVLSITSVSDRLEKLNVLTNLKELEITISKKDEKNLTFLYDMPSLEKLSISGSSIKSLKGIEKLPHLKELNIISMPELNDISALKNLSNLQKLSIFTALSNEKLKDFSVISKINNLKELYLHTDYIEKFNFLQGCNKLEELNIVTSEIQDVTVFSTLPKLRAIKLSSYKESEFKGFEQLTQIQTLEFTNHLIKDINFLSQCTGLKNLYLSTFQLNDISGISTLTNIEKLRVNSTEITDISPFTKLKALKECVLSVNTDNLEPLSYLNNIETLEISGHNFLSIEPLQQLKKLKNLKILNSNLENIKPLDSLINLETLSLECPNITSIEPIKKLTKLQELAISCNKLEALNALSNLKNLKSLCLDIKDLPCMKELESLNNLEGLDIADIKVDELEHLRKLSSLKQLKIWTNNIISDASFINELNKLESLYIGYQVSNLSFLENNFSLMKVYVHAPNLKDYTLLDNADFEECTVYTNLKTIVIRNGVTDMIYHLE</sequence>
<proteinExistence type="predicted"/>
<evidence type="ECO:0000313" key="5">
    <source>
        <dbReference type="Proteomes" id="UP000000370"/>
    </source>
</evidence>
<reference evidence="5" key="1">
    <citation type="submission" date="2007-11" db="EMBL/GenBank/DDBJ databases">
        <title>Complete genome sequence of Clostridium phytofermentans ISDg.</title>
        <authorList>
            <person name="Leschine S.B."/>
            <person name="Warnick T.A."/>
            <person name="Blanchard J.L."/>
            <person name="Schnell D.J."/>
            <person name="Petit E.L."/>
            <person name="LaTouf W.G."/>
            <person name="Copeland A."/>
            <person name="Lucas S."/>
            <person name="Lapidus A."/>
            <person name="Barry K."/>
            <person name="Glavina del Rio T."/>
            <person name="Dalin E."/>
            <person name="Tice H."/>
            <person name="Pitluck S."/>
            <person name="Kiss H."/>
            <person name="Brettin T."/>
            <person name="Bruce D."/>
            <person name="Detter J.C."/>
            <person name="Han C."/>
            <person name="Kuske C."/>
            <person name="Schmutz J."/>
            <person name="Larimer F."/>
            <person name="Land M."/>
            <person name="Hauser L."/>
            <person name="Kyrpides N."/>
            <person name="Kim E.A."/>
            <person name="Richardson P."/>
        </authorList>
    </citation>
    <scope>NUCLEOTIDE SEQUENCE [LARGE SCALE GENOMIC DNA]</scope>
    <source>
        <strain evidence="5">ATCC 700394 / DSM 18823 / ISDg</strain>
    </source>
</reference>
<dbReference type="KEGG" id="cpy:Cphy_3230"/>
<protein>
    <recommendedName>
        <fullName evidence="6">BIG2 domain-containing protein</fullName>
    </recommendedName>
</protein>
<keyword evidence="2" id="KW-0677">Repeat</keyword>
<dbReference type="Gene3D" id="3.80.10.10">
    <property type="entry name" value="Ribonuclease Inhibitor"/>
    <property type="match status" value="3"/>
</dbReference>
<evidence type="ECO:0000256" key="1">
    <source>
        <dbReference type="ARBA" id="ARBA00022614"/>
    </source>
</evidence>
<keyword evidence="3" id="KW-0732">Signal</keyword>
<dbReference type="InterPro" id="IPR025875">
    <property type="entry name" value="Leu-rich_rpt_4"/>
</dbReference>
<dbReference type="OrthoDB" id="2339349at2"/>
<keyword evidence="5" id="KW-1185">Reference proteome</keyword>
<evidence type="ECO:0000313" key="4">
    <source>
        <dbReference type="EMBL" id="ABX43584.1"/>
    </source>
</evidence>
<name>A9KRU0_LACP7</name>
<feature type="chain" id="PRO_5002736823" description="BIG2 domain-containing protein" evidence="3">
    <location>
        <begin position="33"/>
        <end position="718"/>
    </location>
</feature>
<dbReference type="Pfam" id="PF12799">
    <property type="entry name" value="LRR_4"/>
    <property type="match status" value="1"/>
</dbReference>
<dbReference type="PANTHER" id="PTHR46652">
    <property type="entry name" value="LEUCINE-RICH REPEAT AND IQ DOMAIN-CONTAINING PROTEIN 1-RELATED"/>
    <property type="match status" value="1"/>
</dbReference>
<evidence type="ECO:0008006" key="6">
    <source>
        <dbReference type="Google" id="ProtNLM"/>
    </source>
</evidence>
<dbReference type="SUPFAM" id="SSF52058">
    <property type="entry name" value="L domain-like"/>
    <property type="match status" value="2"/>
</dbReference>
<dbReference type="RefSeq" id="WP_012201234.1">
    <property type="nucleotide sequence ID" value="NC_010001.1"/>
</dbReference>
<dbReference type="InterPro" id="IPR032675">
    <property type="entry name" value="LRR_dom_sf"/>
</dbReference>
<keyword evidence="1" id="KW-0433">Leucine-rich repeat</keyword>
<evidence type="ECO:0000256" key="2">
    <source>
        <dbReference type="ARBA" id="ARBA00022737"/>
    </source>
</evidence>
<dbReference type="AlphaFoldDB" id="A9KRU0"/>
<dbReference type="EMBL" id="CP000885">
    <property type="protein sequence ID" value="ABX43584.1"/>
    <property type="molecule type" value="Genomic_DNA"/>
</dbReference>
<evidence type="ECO:0000256" key="3">
    <source>
        <dbReference type="SAM" id="SignalP"/>
    </source>
</evidence>
<feature type="signal peptide" evidence="3">
    <location>
        <begin position="1"/>
        <end position="32"/>
    </location>
</feature>
<dbReference type="eggNOG" id="COG4886">
    <property type="taxonomic scope" value="Bacteria"/>
</dbReference>
<dbReference type="Proteomes" id="UP000000370">
    <property type="component" value="Chromosome"/>
</dbReference>
<organism evidence="4 5">
    <name type="scientific">Lachnoclostridium phytofermentans (strain ATCC 700394 / DSM 18823 / ISDg)</name>
    <name type="common">Clostridium phytofermentans</name>
    <dbReference type="NCBI Taxonomy" id="357809"/>
    <lineage>
        <taxon>Bacteria</taxon>
        <taxon>Bacillati</taxon>
        <taxon>Bacillota</taxon>
        <taxon>Clostridia</taxon>
        <taxon>Lachnospirales</taxon>
        <taxon>Lachnospiraceae</taxon>
    </lineage>
</organism>
<dbReference type="InterPro" id="IPR050836">
    <property type="entry name" value="SDS22/Internalin_LRR"/>
</dbReference>
<dbReference type="PANTHER" id="PTHR46652:SF3">
    <property type="entry name" value="LEUCINE-RICH REPEAT-CONTAINING PROTEIN 9"/>
    <property type="match status" value="1"/>
</dbReference>
<dbReference type="PROSITE" id="PS51450">
    <property type="entry name" value="LRR"/>
    <property type="match status" value="2"/>
</dbReference>